<dbReference type="InterPro" id="IPR056913">
    <property type="entry name" value="TRAPPC10/Trs130_N"/>
</dbReference>
<comment type="caution">
    <text evidence="8">The sequence shown here is derived from an EMBL/GenBank/DDBJ whole genome shotgun (WGS) entry which is preliminary data.</text>
</comment>
<dbReference type="GO" id="GO:0005829">
    <property type="term" value="C:cytosol"/>
    <property type="evidence" value="ECO:0007669"/>
    <property type="project" value="GOC"/>
</dbReference>
<evidence type="ECO:0000256" key="1">
    <source>
        <dbReference type="ARBA" id="ARBA00004555"/>
    </source>
</evidence>
<keyword evidence="2" id="KW-0813">Transport</keyword>
<feature type="domain" description="TRAPPC10/Trs130 C-terminal" evidence="5">
    <location>
        <begin position="1378"/>
        <end position="1535"/>
    </location>
</feature>
<dbReference type="GO" id="GO:0034498">
    <property type="term" value="P:early endosome to Golgi transport"/>
    <property type="evidence" value="ECO:0007669"/>
    <property type="project" value="TreeGrafter"/>
</dbReference>
<gene>
    <name evidence="8" type="ORF">N0V83_005401</name>
</gene>
<evidence type="ECO:0000313" key="8">
    <source>
        <dbReference type="EMBL" id="KAJ4369639.1"/>
    </source>
</evidence>
<dbReference type="GO" id="GO:1990071">
    <property type="term" value="C:TRAPPII protein complex"/>
    <property type="evidence" value="ECO:0007669"/>
    <property type="project" value="InterPro"/>
</dbReference>
<proteinExistence type="predicted"/>
<feature type="region of interest" description="Disordered" evidence="4">
    <location>
        <begin position="93"/>
        <end position="131"/>
    </location>
</feature>
<dbReference type="InterPro" id="IPR055505">
    <property type="entry name" value="DUF7077"/>
</dbReference>
<evidence type="ECO:0000256" key="4">
    <source>
        <dbReference type="SAM" id="MobiDB-lite"/>
    </source>
</evidence>
<dbReference type="PANTHER" id="PTHR13251">
    <property type="entry name" value="EPILEPSY HOLOPROSENCEPHALY CANDIDATE 1/TMEM1"/>
    <property type="match status" value="1"/>
</dbReference>
<dbReference type="PANTHER" id="PTHR13251:SF3">
    <property type="entry name" value="TRAFFICKING PROTEIN PARTICLE COMPLEX SUBUNIT 10"/>
    <property type="match status" value="1"/>
</dbReference>
<feature type="compositionally biased region" description="Polar residues" evidence="4">
    <location>
        <begin position="199"/>
        <end position="211"/>
    </location>
</feature>
<evidence type="ECO:0000259" key="6">
    <source>
        <dbReference type="Pfam" id="PF23036"/>
    </source>
</evidence>
<dbReference type="Proteomes" id="UP001140560">
    <property type="component" value="Unassembled WGS sequence"/>
</dbReference>
<feature type="compositionally biased region" description="Basic and acidic residues" evidence="4">
    <location>
        <begin position="112"/>
        <end position="128"/>
    </location>
</feature>
<feature type="region of interest" description="Disordered" evidence="4">
    <location>
        <begin position="568"/>
        <end position="614"/>
    </location>
</feature>
<keyword evidence="3" id="KW-0333">Golgi apparatus</keyword>
<sequence>MSVAGNGAPVLGAAEDVSRQNHAEPTVMDGLSSSKVTVEYHDPSGVFPLIQEDLAARLPLRNLHWKAPTRPLRSIDSLHVDLVPSKESAHASGGAALALASSQGNQGTPTRTTDEILRPPTKEKERRHQIPGLRQTPYLKVYLLRCDDSETYKATARKQVREWVKEHTPPSQSSSSSSTQENHDAHEWMILHVVLPDTPASSQPRGSSGSATGEKEKGPRWARGTSTLLEKLRADFNISSKSAPDRVAQIRLQKDRVPPHLLPAPAPANAPVTESPQEQERAWTDVIAKFKTLILLSFDLRVSQYEEDIRKNDAQRSFPGWNFNTFFILKEGLARGFESVGLVEDALLGYDELSIGLDTVIRDQASEGTGTGVLLNYSEDLYEKTTKLLQQTKDDGEDREELQAFFQDTKPINAQNKDYRGLILANNISIFDFRMYIFARQMFLLLRLGNSLSARSDLAAKLQPRPNATTLQRSVDDGAVGMKSDNQPNDSEDLFSFAELCSRALNFITFAGRLLRDDLVNGAKAHKTTFPAHLIDNVVRSWTFAAIEQVLRETSTASLPFTRFSKDLSVGSSGKSLSFSGRNKEQKIRVSEPKSMIHPSRSSSLNHGRPTADAPYAQPTVSSQVVFENGQYHDRPPPAQTSSIPSAKNGLQDLAGTRAQLLVVQRRLLEHIGKALGWNIGWAAVIPSLNLEEELNDVDLDEKEEDASKENSTDALEGSQTMAPVAGILAEVLVTAVSSVDQFRQYYESLSDLIVKHYMAAGQTKSAESVLGDLAALRFELGDFAAAAMYFGRMASLFAESRWNTVETTMLKMYARCLKKLNRKDEYVRTLLDLLAKSAASRMSFKTSTKQASADEASDIHRDWLNDDKVDTTGVFHELIEYSQQLPYDVTVQMPKYFGDISVEPYVRHYEDKDGFQLRLHFRHLLEDEVEIRAAKVRLVSATSTQGKEIWLENTEPMQLKKGLSRMWLGCMINTTGPYMVDKIVLEAKRIVFVHEPFTKTEATTPLGIITSVSAHALKAAKKARVLCFPRAEAFQARIYLSHFLHIDKPRHIAVECTSGWNEITHAEIRLKSASAGLRLRTANANVTAGETNIESKPNPGVIAVGAMAAESTATIQVPYDMETILQDLTVKIEVDYYTAGGQFQYISSFTIPVDLPLDVNVHDHFKSNALFSKFNIKTANQVPLELLDVELQSSEDFDVHAPRKPQLPVNVFPKQPLAITYKITKKAADAATKRQSRLPSTASLSLSVEYRCLNEDVLDRVRKLFADAVTNSPVHRLARLLTDTFASRLEQSILPRQFERIALLEKLDMGYFEDMGWADCLDSLPHIIRDDTQAWLQKWHEQHRTILLSKIASGESAPPPAPIAPASPSPPRRMIITVSIPQTHILHTASLALTSPPLLPSLTAIATVGQPLMATLRISHTRRWASPSSLISAANISAADEPLDFVYTIEANPETWLIGGQRRVQFSAKEDEVREWMVMLVPLKQGMALLPAVEIRAKVRAREEGGDGKTGAGDEVVLNSETDYLSHGESVMIVPDVRSSTVGVGDMRLGSPKSVVWLESLGQ</sequence>
<evidence type="ECO:0000256" key="3">
    <source>
        <dbReference type="ARBA" id="ARBA00023034"/>
    </source>
</evidence>
<feature type="region of interest" description="Disordered" evidence="4">
    <location>
        <begin position="1"/>
        <end position="28"/>
    </location>
</feature>
<dbReference type="Pfam" id="PF24965">
    <property type="entry name" value="TRS130_4HB"/>
    <property type="match status" value="1"/>
</dbReference>
<reference evidence="8" key="1">
    <citation type="submission" date="2022-10" db="EMBL/GenBank/DDBJ databases">
        <title>Tapping the CABI collections for fungal endophytes: first genome assemblies for Collariella, Neodidymelliopsis, Ascochyta clinopodiicola, Didymella pomorum, Didymosphaeria variabile, Neocosmospora piperis and Neocucurbitaria cava.</title>
        <authorList>
            <person name="Hill R."/>
        </authorList>
    </citation>
    <scope>NUCLEOTIDE SEQUENCE</scope>
    <source>
        <strain evidence="8">IMI 356814</strain>
    </source>
</reference>
<dbReference type="OrthoDB" id="10256906at2759"/>
<feature type="domain" description="TRAPPC10/Trs130 N-terminal" evidence="6">
    <location>
        <begin position="275"/>
        <end position="450"/>
    </location>
</feature>
<dbReference type="EMBL" id="JAPEUY010000009">
    <property type="protein sequence ID" value="KAJ4369639.1"/>
    <property type="molecule type" value="Genomic_DNA"/>
</dbReference>
<dbReference type="InterPro" id="IPR022233">
    <property type="entry name" value="TRAPPC10/Trs130_C"/>
</dbReference>
<keyword evidence="9" id="KW-1185">Reference proteome</keyword>
<dbReference type="GO" id="GO:0006891">
    <property type="term" value="P:intra-Golgi vesicle-mediated transport"/>
    <property type="evidence" value="ECO:0007669"/>
    <property type="project" value="TreeGrafter"/>
</dbReference>
<accession>A0A9W9CL85</accession>
<feature type="compositionally biased region" description="Basic and acidic residues" evidence="4">
    <location>
        <begin position="582"/>
        <end position="592"/>
    </location>
</feature>
<comment type="subcellular location">
    <subcellularLocation>
        <location evidence="1">Golgi apparatus</location>
    </subcellularLocation>
</comment>
<evidence type="ECO:0000256" key="2">
    <source>
        <dbReference type="ARBA" id="ARBA00022448"/>
    </source>
</evidence>
<name>A0A9W9CL85_9PLEO</name>
<organism evidence="8 9">
    <name type="scientific">Neocucurbitaria cava</name>
    <dbReference type="NCBI Taxonomy" id="798079"/>
    <lineage>
        <taxon>Eukaryota</taxon>
        <taxon>Fungi</taxon>
        <taxon>Dikarya</taxon>
        <taxon>Ascomycota</taxon>
        <taxon>Pezizomycotina</taxon>
        <taxon>Dothideomycetes</taxon>
        <taxon>Pleosporomycetidae</taxon>
        <taxon>Pleosporales</taxon>
        <taxon>Pleosporineae</taxon>
        <taxon>Cucurbitariaceae</taxon>
        <taxon>Neocucurbitaria</taxon>
    </lineage>
</organism>
<dbReference type="Pfam" id="PF12584">
    <property type="entry name" value="TRAPPC10"/>
    <property type="match status" value="1"/>
</dbReference>
<feature type="domain" description="TRAPPC10/Trs130 N-terminal" evidence="6">
    <location>
        <begin position="125"/>
        <end position="251"/>
    </location>
</feature>
<evidence type="ECO:0000259" key="7">
    <source>
        <dbReference type="Pfam" id="PF23274"/>
    </source>
</evidence>
<evidence type="ECO:0000313" key="9">
    <source>
        <dbReference type="Proteomes" id="UP001140560"/>
    </source>
</evidence>
<evidence type="ECO:0000259" key="5">
    <source>
        <dbReference type="Pfam" id="PF12584"/>
    </source>
</evidence>
<feature type="domain" description="DUF7077" evidence="7">
    <location>
        <begin position="1033"/>
        <end position="1153"/>
    </location>
</feature>
<dbReference type="Pfam" id="PF23274">
    <property type="entry name" value="DUF7077"/>
    <property type="match status" value="1"/>
</dbReference>
<dbReference type="InterPro" id="IPR045126">
    <property type="entry name" value="TRAPPC10/Trs130"/>
</dbReference>
<feature type="compositionally biased region" description="Low complexity" evidence="4">
    <location>
        <begin position="169"/>
        <end position="180"/>
    </location>
</feature>
<feature type="compositionally biased region" description="Low complexity" evidence="4">
    <location>
        <begin position="568"/>
        <end position="581"/>
    </location>
</feature>
<feature type="region of interest" description="Disordered" evidence="4">
    <location>
        <begin position="163"/>
        <end position="183"/>
    </location>
</feature>
<feature type="region of interest" description="Disordered" evidence="4">
    <location>
        <begin position="197"/>
        <end position="222"/>
    </location>
</feature>
<protein>
    <recommendedName>
        <fullName evidence="10">TMEM1 family protein-like protein</fullName>
    </recommendedName>
</protein>
<feature type="compositionally biased region" description="Low complexity" evidence="4">
    <location>
        <begin position="93"/>
        <end position="102"/>
    </location>
</feature>
<evidence type="ECO:0008006" key="10">
    <source>
        <dbReference type="Google" id="ProtNLM"/>
    </source>
</evidence>
<dbReference type="Pfam" id="PF23036">
    <property type="entry name" value="TRAPPC10_1st"/>
    <property type="match status" value="2"/>
</dbReference>